<keyword evidence="6" id="KW-1185">Reference proteome</keyword>
<sequence length="115" mass="12369">MVPLYQQVADQLTSAIQSGIYAAGDQVPSTTEISRQYQLNPATVLKGMNLLVAGGLLEKRRGLGMFVTAGAHAQLQAAARQAFFAERLPELIQAAKELGISKDELSRALLAEEDK</sequence>
<evidence type="ECO:0000313" key="5">
    <source>
        <dbReference type="EMBL" id="KRM54300.1"/>
    </source>
</evidence>
<accession>A0A0R1ZUB2</accession>
<dbReference type="InterPro" id="IPR000524">
    <property type="entry name" value="Tscrpt_reg_HTH_GntR"/>
</dbReference>
<keyword evidence="2" id="KW-0238">DNA-binding</keyword>
<dbReference type="CDD" id="cd07377">
    <property type="entry name" value="WHTH_GntR"/>
    <property type="match status" value="1"/>
</dbReference>
<evidence type="ECO:0000259" key="4">
    <source>
        <dbReference type="PROSITE" id="PS50949"/>
    </source>
</evidence>
<dbReference type="SUPFAM" id="SSF46785">
    <property type="entry name" value="Winged helix' DNA-binding domain"/>
    <property type="match status" value="1"/>
</dbReference>
<dbReference type="SMART" id="SM00345">
    <property type="entry name" value="HTH_GNTR"/>
    <property type="match status" value="1"/>
</dbReference>
<organism evidence="5 6">
    <name type="scientific">Lacticaseibacillus sharpeae JCM 1186 = DSM 20505</name>
    <dbReference type="NCBI Taxonomy" id="1291052"/>
    <lineage>
        <taxon>Bacteria</taxon>
        <taxon>Bacillati</taxon>
        <taxon>Bacillota</taxon>
        <taxon>Bacilli</taxon>
        <taxon>Lactobacillales</taxon>
        <taxon>Lactobacillaceae</taxon>
        <taxon>Lacticaseibacillus</taxon>
    </lineage>
</organism>
<dbReference type="Gene3D" id="1.10.10.10">
    <property type="entry name" value="Winged helix-like DNA-binding domain superfamily/Winged helix DNA-binding domain"/>
    <property type="match status" value="1"/>
</dbReference>
<dbReference type="InterPro" id="IPR036388">
    <property type="entry name" value="WH-like_DNA-bd_sf"/>
</dbReference>
<dbReference type="STRING" id="1291052.FC18_GL000519"/>
<dbReference type="GO" id="GO:0003677">
    <property type="term" value="F:DNA binding"/>
    <property type="evidence" value="ECO:0007669"/>
    <property type="project" value="UniProtKB-KW"/>
</dbReference>
<dbReference type="InterPro" id="IPR036390">
    <property type="entry name" value="WH_DNA-bd_sf"/>
</dbReference>
<reference evidence="5 6" key="1">
    <citation type="journal article" date="2015" name="Genome Announc.">
        <title>Expanding the biotechnology potential of lactobacilli through comparative genomics of 213 strains and associated genera.</title>
        <authorList>
            <person name="Sun Z."/>
            <person name="Harris H.M."/>
            <person name="McCann A."/>
            <person name="Guo C."/>
            <person name="Argimon S."/>
            <person name="Zhang W."/>
            <person name="Yang X."/>
            <person name="Jeffery I.B."/>
            <person name="Cooney J.C."/>
            <person name="Kagawa T.F."/>
            <person name="Liu W."/>
            <person name="Song Y."/>
            <person name="Salvetti E."/>
            <person name="Wrobel A."/>
            <person name="Rasinkangas P."/>
            <person name="Parkhill J."/>
            <person name="Rea M.C."/>
            <person name="O'Sullivan O."/>
            <person name="Ritari J."/>
            <person name="Douillard F.P."/>
            <person name="Paul Ross R."/>
            <person name="Yang R."/>
            <person name="Briner A.E."/>
            <person name="Felis G.E."/>
            <person name="de Vos W.M."/>
            <person name="Barrangou R."/>
            <person name="Klaenhammer T.R."/>
            <person name="Caufield P.W."/>
            <person name="Cui Y."/>
            <person name="Zhang H."/>
            <person name="O'Toole P.W."/>
        </authorList>
    </citation>
    <scope>NUCLEOTIDE SEQUENCE [LARGE SCALE GENOMIC DNA]</scope>
    <source>
        <strain evidence="5 6">DSM 20505</strain>
    </source>
</reference>
<evidence type="ECO:0000313" key="6">
    <source>
        <dbReference type="Proteomes" id="UP000051679"/>
    </source>
</evidence>
<comment type="caution">
    <text evidence="5">The sequence shown here is derived from an EMBL/GenBank/DDBJ whole genome shotgun (WGS) entry which is preliminary data.</text>
</comment>
<dbReference type="PANTHER" id="PTHR38445:SF10">
    <property type="entry name" value="GNTR-FAMILY TRANSCRIPTIONAL REGULATOR"/>
    <property type="match status" value="1"/>
</dbReference>
<dbReference type="PANTHER" id="PTHR38445">
    <property type="entry name" value="HTH-TYPE TRANSCRIPTIONAL REPRESSOR YTRA"/>
    <property type="match status" value="1"/>
</dbReference>
<evidence type="ECO:0000256" key="3">
    <source>
        <dbReference type="ARBA" id="ARBA00023163"/>
    </source>
</evidence>
<keyword evidence="1" id="KW-0805">Transcription regulation</keyword>
<dbReference type="Proteomes" id="UP000051679">
    <property type="component" value="Unassembled WGS sequence"/>
</dbReference>
<feature type="domain" description="HTH gntR-type" evidence="4">
    <location>
        <begin position="2"/>
        <end position="70"/>
    </location>
</feature>
<dbReference type="PROSITE" id="PS50949">
    <property type="entry name" value="HTH_GNTR"/>
    <property type="match status" value="1"/>
</dbReference>
<dbReference type="GO" id="GO:0003700">
    <property type="term" value="F:DNA-binding transcription factor activity"/>
    <property type="evidence" value="ECO:0007669"/>
    <property type="project" value="InterPro"/>
</dbReference>
<dbReference type="OrthoDB" id="162505at2"/>
<evidence type="ECO:0000256" key="2">
    <source>
        <dbReference type="ARBA" id="ARBA00023125"/>
    </source>
</evidence>
<gene>
    <name evidence="5" type="ORF">FC18_GL000519</name>
</gene>
<dbReference type="PATRIC" id="fig|1291052.5.peg.530"/>
<evidence type="ECO:0000256" key="1">
    <source>
        <dbReference type="ARBA" id="ARBA00023015"/>
    </source>
</evidence>
<keyword evidence="3" id="KW-0804">Transcription</keyword>
<name>A0A0R1ZUB2_9LACO</name>
<protein>
    <recommendedName>
        <fullName evidence="4">HTH gntR-type domain-containing protein</fullName>
    </recommendedName>
</protein>
<proteinExistence type="predicted"/>
<dbReference type="EMBL" id="AYYO01000056">
    <property type="protein sequence ID" value="KRM54300.1"/>
    <property type="molecule type" value="Genomic_DNA"/>
</dbReference>
<dbReference type="Pfam" id="PF00392">
    <property type="entry name" value="GntR"/>
    <property type="match status" value="1"/>
</dbReference>
<dbReference type="AlphaFoldDB" id="A0A0R1ZUB2"/>